<evidence type="ECO:0000256" key="9">
    <source>
        <dbReference type="SAM" id="MobiDB-lite"/>
    </source>
</evidence>
<comment type="similarity">
    <text evidence="2">Belongs to the ABC transporter superfamily. ABCG family. PDR (TC 3.A.1.205) subfamily.</text>
</comment>
<evidence type="ECO:0000256" key="4">
    <source>
        <dbReference type="ARBA" id="ARBA00022692"/>
    </source>
</evidence>
<dbReference type="Pfam" id="PF00005">
    <property type="entry name" value="ABC_tran"/>
    <property type="match status" value="2"/>
</dbReference>
<keyword evidence="6 12" id="KW-0067">ATP-binding</keyword>
<evidence type="ECO:0000256" key="2">
    <source>
        <dbReference type="ARBA" id="ARBA00006012"/>
    </source>
</evidence>
<dbReference type="CDD" id="cd03232">
    <property type="entry name" value="ABCG_PDR_domain2"/>
    <property type="match status" value="1"/>
</dbReference>
<feature type="transmembrane region" description="Helical" evidence="10">
    <location>
        <begin position="1260"/>
        <end position="1283"/>
    </location>
</feature>
<evidence type="ECO:0000313" key="13">
    <source>
        <dbReference type="Proteomes" id="UP000050424"/>
    </source>
</evidence>
<dbReference type="GO" id="GO:0140359">
    <property type="term" value="F:ABC-type transporter activity"/>
    <property type="evidence" value="ECO:0007669"/>
    <property type="project" value="InterPro"/>
</dbReference>
<protein>
    <submittedName>
        <fullName evidence="12">ATP-binding cassette transporter CGR1</fullName>
    </submittedName>
</protein>
<dbReference type="SMART" id="SM00382">
    <property type="entry name" value="AAA"/>
    <property type="match status" value="2"/>
</dbReference>
<keyword evidence="5" id="KW-0547">Nucleotide-binding</keyword>
<evidence type="ECO:0000256" key="5">
    <source>
        <dbReference type="ARBA" id="ARBA00022741"/>
    </source>
</evidence>
<dbReference type="Pfam" id="PF14510">
    <property type="entry name" value="ABC_trans_N"/>
    <property type="match status" value="1"/>
</dbReference>
<keyword evidence="13" id="KW-1185">Reference proteome</keyword>
<dbReference type="Proteomes" id="UP000050424">
    <property type="component" value="Unassembled WGS sequence"/>
</dbReference>
<feature type="transmembrane region" description="Helical" evidence="10">
    <location>
        <begin position="1334"/>
        <end position="1355"/>
    </location>
</feature>
<dbReference type="InterPro" id="IPR010929">
    <property type="entry name" value="PDR_CDR_ABC"/>
</dbReference>
<comment type="subcellular location">
    <subcellularLocation>
        <location evidence="1">Membrane</location>
        <topology evidence="1">Multi-pass membrane protein</topology>
    </subcellularLocation>
</comment>
<feature type="transmembrane region" description="Helical" evidence="10">
    <location>
        <begin position="1458"/>
        <end position="1476"/>
    </location>
</feature>
<dbReference type="InterPro" id="IPR003439">
    <property type="entry name" value="ABC_transporter-like_ATP-bd"/>
</dbReference>
<evidence type="ECO:0000256" key="10">
    <source>
        <dbReference type="SAM" id="Phobius"/>
    </source>
</evidence>
<dbReference type="GO" id="GO:0005524">
    <property type="term" value="F:ATP binding"/>
    <property type="evidence" value="ECO:0007669"/>
    <property type="project" value="UniProtKB-KW"/>
</dbReference>
<sequence>MAMSEKNGTDGVSSLAIEQDTTSSSDSRASTKGNETAHDNSSAKETYDTTKGDSPQPEMNTEIEELARHFTRASTQFDAELHAFSPRAGTQLDPGSTNFDARAWVKALINLTDSDPDSAPPRSLGVAFQKLDVFGWGTGAEHQKSVLDLPLDAVTSLAGLVTGNRHKRRIDILRNFEGVIEQGELLLVLGPPGSGCSTLLKTIAGETDGLQVSPDSPGIDTNHIRKSFRGDVLYNAEIDSHLAHLTVGETLTFAASAHSVRHVPGGVTREQADTMMRDVVMAIFGIQHTVDTRVGDDFVRGVSGGERKRVSIAEAALTGAKLQCWDNTTRGLDSGNAINFCKNLRLQADLLGVAGAVAIYQAPQSAYDFFDRVTVLYEGRQIFFGKTSEAKSYFQDLGFECPDRQTTPDFLTSMTSPQERRVRSGFEATAPRAPDEFAERWQASEHRKVLLRELGDYETNHPQQERLAEYKQSRRAEQFKRQRTKSPYTISYTRQVSLTMWRGWRRLLADPGFTIASLLFNVIMAVVLGSMFINLAPDSSSFYYRGGLIFFSLLFNAFASQLEVLTVYLERPVVEKHNRYAFYHQSAQAIASYMIDLPYKTMNNLIFNIVIYFMAHLRRDAGSFFFFCLTTYLTTLVMSSIYRTLACLTRTSHQAMVPAAILSLGLMIYTGFTIPTDYMLGWSRWMNYVNPLAFAFEALMANEFHNRDFPCAQMVPQGPGYESLPSASQICSVIGAEPGSSMVNGDRYINMSFKYYNSHKWRNIGILCLFLVAFFCTYLVSAEFAKPPKSKGEVLVFRKGKMPPNRKRKSDLDVEAQGARPVVAEKAEGTQGQSGLSTGASVFHWEDLCYDIQIKGNNRRILDHVDGWVKPGVSTALMGVSGAGKTTLLDVLATRVTMGVVSGDTHIDGRPTDASFQHRVGYVQQQDLHLNTMTVREALEFSALLRQSAEFPRAEKLQYVEHVIDMLDMQEFSDAVIGIPGEGLNVEQRKRLTIGVELAARPQLLVFLDEPTSGLDSQTSWAICDLIEKLTTSGQAVLCTIHQPSSILIQRFDRLLLLAPGGKTVYFGDLGKESTTLLDYFERNGAPPCAHDANPAEYMLQIIQPPADGSESIDWHQVWRNSPEYQAVKKELGRLNALPVTESAESDSINAGDKSQHQEFVASFSTQFWEVLVRTWKHFWRSPNYIWSKIILIVISSLYLGFSFSANNSIQGLQNQLYAIFMYLVLFGNINEQIMPMFVPQRSLYEARERPSKIYRWNTFVLSNILVEIAWNTFMAALMYFCWYYPVGFVQNTTSDDQQIRGFLIFLFLWMFMLFTSTFSHFVITWIETAEEAGVLATLLWMLCIAFCGVGVTPAELPKFWKFMYRASPGTYLMGGIMSTAVYGSDVTCADNEILSVLPPGNMTCSDFLGPFVEYAGGNLLNPSSTESCGYCALGSTEEFLSRFDISYDDRWRDFGLLWVYVLFNIGGALGLYWLFRVPKGKGVKRN</sequence>
<evidence type="ECO:0000259" key="11">
    <source>
        <dbReference type="PROSITE" id="PS50893"/>
    </source>
</evidence>
<dbReference type="Gene3D" id="3.40.50.300">
    <property type="entry name" value="P-loop containing nucleotide triphosphate hydrolases"/>
    <property type="match status" value="2"/>
</dbReference>
<dbReference type="STRING" id="78410.A0A0P7BBH7"/>
<dbReference type="EMBL" id="LKCW01000099">
    <property type="protein sequence ID" value="KPM39725.1"/>
    <property type="molecule type" value="Genomic_DNA"/>
</dbReference>
<dbReference type="OrthoDB" id="245989at2759"/>
<evidence type="ECO:0000256" key="6">
    <source>
        <dbReference type="ARBA" id="ARBA00022840"/>
    </source>
</evidence>
<dbReference type="FunFam" id="3.40.50.300:FF:000054">
    <property type="entry name" value="ABC multidrug transporter atrF"/>
    <property type="match status" value="1"/>
</dbReference>
<feature type="transmembrane region" description="Helical" evidence="10">
    <location>
        <begin position="548"/>
        <end position="569"/>
    </location>
</feature>
<evidence type="ECO:0000256" key="7">
    <source>
        <dbReference type="ARBA" id="ARBA00022989"/>
    </source>
</evidence>
<gene>
    <name evidence="12" type="ORF">AK830_g6828</name>
</gene>
<reference evidence="12 13" key="1">
    <citation type="submission" date="2015-09" db="EMBL/GenBank/DDBJ databases">
        <title>Draft genome of a European isolate of the apple canker pathogen Neonectria ditissima.</title>
        <authorList>
            <person name="Gomez-Cortecero A."/>
            <person name="Harrison R.J."/>
            <person name="Armitage A.D."/>
        </authorList>
    </citation>
    <scope>NUCLEOTIDE SEQUENCE [LARGE SCALE GENOMIC DNA]</scope>
    <source>
        <strain evidence="12 13">R09/05</strain>
    </source>
</reference>
<feature type="transmembrane region" description="Helical" evidence="10">
    <location>
        <begin position="1217"/>
        <end position="1239"/>
    </location>
</feature>
<comment type="caution">
    <text evidence="12">The sequence shown here is derived from an EMBL/GenBank/DDBJ whole genome shotgun (WGS) entry which is preliminary data.</text>
</comment>
<dbReference type="SUPFAM" id="SSF52540">
    <property type="entry name" value="P-loop containing nucleoside triphosphate hydrolases"/>
    <property type="match status" value="2"/>
</dbReference>
<dbReference type="InterPro" id="IPR034003">
    <property type="entry name" value="ABCG_PDR_2"/>
</dbReference>
<dbReference type="GO" id="GO:0016020">
    <property type="term" value="C:membrane"/>
    <property type="evidence" value="ECO:0007669"/>
    <property type="project" value="UniProtKB-SubCell"/>
</dbReference>
<name>A0A0P7BBH7_9HYPO</name>
<dbReference type="InterPro" id="IPR027417">
    <property type="entry name" value="P-loop_NTPase"/>
</dbReference>
<feature type="transmembrane region" description="Helical" evidence="10">
    <location>
        <begin position="512"/>
        <end position="536"/>
    </location>
</feature>
<dbReference type="GO" id="GO:0016887">
    <property type="term" value="F:ATP hydrolysis activity"/>
    <property type="evidence" value="ECO:0007669"/>
    <property type="project" value="InterPro"/>
</dbReference>
<feature type="region of interest" description="Disordered" evidence="9">
    <location>
        <begin position="1"/>
        <end position="58"/>
    </location>
</feature>
<evidence type="ECO:0000256" key="8">
    <source>
        <dbReference type="ARBA" id="ARBA00023136"/>
    </source>
</evidence>
<keyword evidence="4 10" id="KW-0812">Transmembrane</keyword>
<proteinExistence type="inferred from homology"/>
<evidence type="ECO:0000256" key="3">
    <source>
        <dbReference type="ARBA" id="ARBA00022448"/>
    </source>
</evidence>
<feature type="transmembrane region" description="Helical" evidence="10">
    <location>
        <begin position="1303"/>
        <end position="1327"/>
    </location>
</feature>
<dbReference type="InterPro" id="IPR003593">
    <property type="entry name" value="AAA+_ATPase"/>
</dbReference>
<accession>A0A0P7BBH7</accession>
<keyword evidence="3" id="KW-0813">Transport</keyword>
<dbReference type="InterPro" id="IPR029481">
    <property type="entry name" value="ABC_trans_N"/>
</dbReference>
<dbReference type="PROSITE" id="PS00211">
    <property type="entry name" value="ABC_TRANSPORTER_1"/>
    <property type="match status" value="1"/>
</dbReference>
<dbReference type="Pfam" id="PF01061">
    <property type="entry name" value="ABC2_membrane"/>
    <property type="match status" value="2"/>
</dbReference>
<feature type="transmembrane region" description="Helical" evidence="10">
    <location>
        <begin position="655"/>
        <end position="674"/>
    </location>
</feature>
<organism evidence="12 13">
    <name type="scientific">Neonectria ditissima</name>
    <dbReference type="NCBI Taxonomy" id="78410"/>
    <lineage>
        <taxon>Eukaryota</taxon>
        <taxon>Fungi</taxon>
        <taxon>Dikarya</taxon>
        <taxon>Ascomycota</taxon>
        <taxon>Pezizomycotina</taxon>
        <taxon>Sordariomycetes</taxon>
        <taxon>Hypocreomycetidae</taxon>
        <taxon>Hypocreales</taxon>
        <taxon>Nectriaceae</taxon>
        <taxon>Neonectria</taxon>
    </lineage>
</organism>
<feature type="compositionally biased region" description="Basic and acidic residues" evidence="9">
    <location>
        <begin position="35"/>
        <end position="51"/>
    </location>
</feature>
<evidence type="ECO:0000313" key="12">
    <source>
        <dbReference type="EMBL" id="KPM39725.1"/>
    </source>
</evidence>
<feature type="domain" description="ABC transporter" evidence="11">
    <location>
        <begin position="149"/>
        <end position="403"/>
    </location>
</feature>
<dbReference type="PANTHER" id="PTHR19241">
    <property type="entry name" value="ATP-BINDING CASSETTE TRANSPORTER"/>
    <property type="match status" value="1"/>
</dbReference>
<feature type="transmembrane region" description="Helical" evidence="10">
    <location>
        <begin position="1186"/>
        <end position="1205"/>
    </location>
</feature>
<dbReference type="PROSITE" id="PS50893">
    <property type="entry name" value="ABC_TRANSPORTER_2"/>
    <property type="match status" value="2"/>
</dbReference>
<dbReference type="InterPro" id="IPR017871">
    <property type="entry name" value="ABC_transporter-like_CS"/>
</dbReference>
<dbReference type="Pfam" id="PF06422">
    <property type="entry name" value="PDR_CDR"/>
    <property type="match status" value="1"/>
</dbReference>
<feature type="transmembrane region" description="Helical" evidence="10">
    <location>
        <begin position="624"/>
        <end position="643"/>
    </location>
</feature>
<keyword evidence="7 10" id="KW-1133">Transmembrane helix</keyword>
<evidence type="ECO:0000256" key="1">
    <source>
        <dbReference type="ARBA" id="ARBA00004141"/>
    </source>
</evidence>
<dbReference type="InterPro" id="IPR013525">
    <property type="entry name" value="ABC2_TM"/>
</dbReference>
<feature type="domain" description="ABC transporter" evidence="11">
    <location>
        <begin position="843"/>
        <end position="1086"/>
    </location>
</feature>
<feature type="transmembrane region" description="Helical" evidence="10">
    <location>
        <begin position="761"/>
        <end position="781"/>
    </location>
</feature>
<keyword evidence="8 10" id="KW-0472">Membrane</keyword>